<protein>
    <submittedName>
        <fullName evidence="3">Uncharacterized protein</fullName>
    </submittedName>
</protein>
<comment type="caution">
    <text evidence="3">The sequence shown here is derived from an EMBL/GenBank/DDBJ whole genome shotgun (WGS) entry which is preliminary data.</text>
</comment>
<sequence length="308" mass="31020">MPADASPPVAPGAGRPAAPAGGRSLLLSWFAVVVAVIGLLPVLGFAWISWAFSYGVPDGAGGWAVVVAGVLLPCAVAAGSVLLLAASSWLGLALASGATALCIVAVALSPGVVTGGVLVTGLPAASGAVLACLPAVRARVRERTSRRRSTALRARVLATAVLVAGGVLVPLVATGRDGLTYGEASRIEVDVREQLAALPGVVGAQARCSRDRDGAALHGGLQVQPGTDLEEVADQAEQILWAGSTTEIGELTVTVDEAFDPAVPVDPAAPYVDPPGIQRVYGSAGAPASGQDRRPLAQLEERYGPRRG</sequence>
<feature type="transmembrane region" description="Helical" evidence="2">
    <location>
        <begin position="156"/>
        <end position="173"/>
    </location>
</feature>
<feature type="transmembrane region" description="Helical" evidence="2">
    <location>
        <begin position="60"/>
        <end position="84"/>
    </location>
</feature>
<proteinExistence type="predicted"/>
<feature type="compositionally biased region" description="Low complexity" evidence="1">
    <location>
        <begin position="266"/>
        <end position="275"/>
    </location>
</feature>
<feature type="transmembrane region" description="Helical" evidence="2">
    <location>
        <begin position="89"/>
        <end position="109"/>
    </location>
</feature>
<dbReference type="RefSeq" id="WP_152729300.1">
    <property type="nucleotide sequence ID" value="NZ_JAABOZ010000003.1"/>
</dbReference>
<organism evidence="3 4">
    <name type="scientific">Goekera deserti</name>
    <dbReference type="NCBI Taxonomy" id="2497753"/>
    <lineage>
        <taxon>Bacteria</taxon>
        <taxon>Bacillati</taxon>
        <taxon>Actinomycetota</taxon>
        <taxon>Actinomycetes</taxon>
        <taxon>Geodermatophilales</taxon>
        <taxon>Geodermatophilaceae</taxon>
        <taxon>Goekera</taxon>
    </lineage>
</organism>
<dbReference type="EMBL" id="JAAGWK010000020">
    <property type="protein sequence ID" value="NEL55136.1"/>
    <property type="molecule type" value="Genomic_DNA"/>
</dbReference>
<feature type="transmembrane region" description="Helical" evidence="2">
    <location>
        <begin position="115"/>
        <end position="136"/>
    </location>
</feature>
<evidence type="ECO:0000313" key="4">
    <source>
        <dbReference type="Proteomes" id="UP000470470"/>
    </source>
</evidence>
<keyword evidence="2" id="KW-1133">Transmembrane helix</keyword>
<feature type="transmembrane region" description="Helical" evidence="2">
    <location>
        <begin position="25"/>
        <end position="48"/>
    </location>
</feature>
<accession>A0A7K3WFJ0</accession>
<gene>
    <name evidence="3" type="ORF">G1H19_14150</name>
</gene>
<keyword evidence="2" id="KW-0812">Transmembrane</keyword>
<evidence type="ECO:0000256" key="1">
    <source>
        <dbReference type="SAM" id="MobiDB-lite"/>
    </source>
</evidence>
<feature type="region of interest" description="Disordered" evidence="1">
    <location>
        <begin position="266"/>
        <end position="308"/>
    </location>
</feature>
<keyword evidence="4" id="KW-1185">Reference proteome</keyword>
<dbReference type="Proteomes" id="UP000470470">
    <property type="component" value="Unassembled WGS sequence"/>
</dbReference>
<evidence type="ECO:0000256" key="2">
    <source>
        <dbReference type="SAM" id="Phobius"/>
    </source>
</evidence>
<keyword evidence="2" id="KW-0472">Membrane</keyword>
<name>A0A7K3WFJ0_9ACTN</name>
<evidence type="ECO:0000313" key="3">
    <source>
        <dbReference type="EMBL" id="NEL55136.1"/>
    </source>
</evidence>
<reference evidence="3 4" key="1">
    <citation type="submission" date="2020-02" db="EMBL/GenBank/DDBJ databases">
        <title>The whole genome sequence of CPCC 205119.</title>
        <authorList>
            <person name="Jiang Z."/>
        </authorList>
    </citation>
    <scope>NUCLEOTIDE SEQUENCE [LARGE SCALE GENOMIC DNA]</scope>
    <source>
        <strain evidence="3 4">CPCC 205119</strain>
    </source>
</reference>
<feature type="compositionally biased region" description="Basic and acidic residues" evidence="1">
    <location>
        <begin position="291"/>
        <end position="308"/>
    </location>
</feature>
<dbReference type="AlphaFoldDB" id="A0A7K3WFJ0"/>